<dbReference type="InterPro" id="IPR017790">
    <property type="entry name" value="Penicillin-binding_protein_2"/>
</dbReference>
<keyword evidence="11 13" id="KW-0472">Membrane</keyword>
<evidence type="ECO:0000256" key="13">
    <source>
        <dbReference type="SAM" id="Phobius"/>
    </source>
</evidence>
<sequence>MSNFDSGASLYDFDYYKARTHRRILWIFAAVILIGFLLLFRLFSLQIVQHEELSARAEKNRMRSMPLLAPRGMVYDRQSKILATNKLSHSLLFHPGRLSTQQAYQTLQRLSHYLELPYSELLARVRFDSEEQIYLAHNLNSKALAMISENQSRLPGVEVVTELERFYPENELASHILGYMGQITAEELKLPRYKDYRPGALVGKSGFERLYERYLKGKDGQSLYSLNINKNQNKQTETIPPQAGHSLKLTLDKSLQQYCMQLLQARKAPGAIVVMEPDTGAVLAMVSNPSYNLNLFTEGLTQEEWKTLQNTRYFPFLDRTLNPYPPGSIFKMITTLAALQEGYLTPEQTFYSRGSLNVGGHIFYDWNRTGFGIVNIYKALAHSIDTVFYELALKMGIEPIRDHARLFELDQPTGIELQGEHPGLIPDKAWKKKVYHSDWLPGDSVNASIGQGFVQMTPLQATRMVATIANGGKMPRPYLLQEILDNTGKSIYTAEPEKHQRWISGIEPRHWEVVRRGMEGAVSYGTAKAMKLKHFGVAGKTGTAETIPGKPTHAWIVAYAPTDHPRYAMTVFLEHGGSGGGKAAPLAKQILNYLLERPLAKVEKEKQP</sequence>
<dbReference type="Gene3D" id="3.90.1310.10">
    <property type="entry name" value="Penicillin-binding protein 2a (Domain 2)"/>
    <property type="match status" value="1"/>
</dbReference>
<dbReference type="GO" id="GO:0005886">
    <property type="term" value="C:plasma membrane"/>
    <property type="evidence" value="ECO:0007669"/>
    <property type="project" value="UniProtKB-SubCell"/>
</dbReference>
<dbReference type="Proteomes" id="UP000231019">
    <property type="component" value="Unassembled WGS sequence"/>
</dbReference>
<evidence type="ECO:0000256" key="3">
    <source>
        <dbReference type="ARBA" id="ARBA00022475"/>
    </source>
</evidence>
<dbReference type="SUPFAM" id="SSF56601">
    <property type="entry name" value="beta-lactamase/transpeptidase-like"/>
    <property type="match status" value="1"/>
</dbReference>
<gene>
    <name evidence="16" type="primary">mrdA</name>
    <name evidence="16" type="ORF">COW36_00850</name>
</gene>
<keyword evidence="7" id="KW-0378">Hydrolase</keyword>
<keyword evidence="4" id="KW-0997">Cell inner membrane</keyword>
<proteinExistence type="predicted"/>
<evidence type="ECO:0000259" key="14">
    <source>
        <dbReference type="Pfam" id="PF00905"/>
    </source>
</evidence>
<evidence type="ECO:0000256" key="12">
    <source>
        <dbReference type="ARBA" id="ARBA00023316"/>
    </source>
</evidence>
<organism evidence="16 17">
    <name type="scientific">bacterium (Candidatus Blackallbacteria) CG17_big_fil_post_rev_8_21_14_2_50_48_46</name>
    <dbReference type="NCBI Taxonomy" id="2014261"/>
    <lineage>
        <taxon>Bacteria</taxon>
        <taxon>Candidatus Blackallbacteria</taxon>
    </lineage>
</organism>
<keyword evidence="8" id="KW-0133">Cell shape</keyword>
<dbReference type="GO" id="GO:0009252">
    <property type="term" value="P:peptidoglycan biosynthetic process"/>
    <property type="evidence" value="ECO:0007669"/>
    <property type="project" value="UniProtKB-KW"/>
</dbReference>
<dbReference type="GO" id="GO:0009002">
    <property type="term" value="F:serine-type D-Ala-D-Ala carboxypeptidase activity"/>
    <property type="evidence" value="ECO:0007669"/>
    <property type="project" value="InterPro"/>
</dbReference>
<dbReference type="AlphaFoldDB" id="A0A2M7GB73"/>
<dbReference type="PANTHER" id="PTHR30627:SF2">
    <property type="entry name" value="PEPTIDOGLYCAN D,D-TRANSPEPTIDASE MRDA"/>
    <property type="match status" value="1"/>
</dbReference>
<dbReference type="GO" id="GO:0071972">
    <property type="term" value="F:peptidoglycan L,D-transpeptidase activity"/>
    <property type="evidence" value="ECO:0007669"/>
    <property type="project" value="TreeGrafter"/>
</dbReference>
<comment type="caution">
    <text evidence="16">The sequence shown here is derived from an EMBL/GenBank/DDBJ whole genome shotgun (WGS) entry which is preliminary data.</text>
</comment>
<dbReference type="Gene3D" id="3.40.710.10">
    <property type="entry name" value="DD-peptidase/beta-lactamase superfamily"/>
    <property type="match status" value="1"/>
</dbReference>
<feature type="transmembrane region" description="Helical" evidence="13">
    <location>
        <begin position="24"/>
        <end position="43"/>
    </location>
</feature>
<dbReference type="GO" id="GO:0006508">
    <property type="term" value="P:proteolysis"/>
    <property type="evidence" value="ECO:0007669"/>
    <property type="project" value="UniProtKB-KW"/>
</dbReference>
<evidence type="ECO:0000256" key="8">
    <source>
        <dbReference type="ARBA" id="ARBA00022960"/>
    </source>
</evidence>
<dbReference type="GO" id="GO:0008360">
    <property type="term" value="P:regulation of cell shape"/>
    <property type="evidence" value="ECO:0007669"/>
    <property type="project" value="UniProtKB-KW"/>
</dbReference>
<dbReference type="InterPro" id="IPR050515">
    <property type="entry name" value="Beta-lactam/transpept"/>
</dbReference>
<keyword evidence="12" id="KW-0961">Cell wall biogenesis/degradation</keyword>
<evidence type="ECO:0000256" key="1">
    <source>
        <dbReference type="ARBA" id="ARBA00004167"/>
    </source>
</evidence>
<reference evidence="16 17" key="1">
    <citation type="submission" date="2017-09" db="EMBL/GenBank/DDBJ databases">
        <title>Depth-based differentiation of microbial function through sediment-hosted aquifers and enrichment of novel symbionts in the deep terrestrial subsurface.</title>
        <authorList>
            <person name="Probst A.J."/>
            <person name="Ladd B."/>
            <person name="Jarett J.K."/>
            <person name="Geller-Mcgrath D.E."/>
            <person name="Sieber C.M."/>
            <person name="Emerson J.B."/>
            <person name="Anantharaman K."/>
            <person name="Thomas B.C."/>
            <person name="Malmstrom R."/>
            <person name="Stieglmeier M."/>
            <person name="Klingl A."/>
            <person name="Woyke T."/>
            <person name="Ryan C.M."/>
            <person name="Banfield J.F."/>
        </authorList>
    </citation>
    <scope>NUCLEOTIDE SEQUENCE [LARGE SCALE GENOMIC DNA]</scope>
    <source>
        <strain evidence="16">CG17_big_fil_post_rev_8_21_14_2_50_48_46</strain>
    </source>
</reference>
<keyword evidence="3" id="KW-1003">Cell membrane</keyword>
<evidence type="ECO:0000256" key="10">
    <source>
        <dbReference type="ARBA" id="ARBA00022989"/>
    </source>
</evidence>
<evidence type="ECO:0000256" key="11">
    <source>
        <dbReference type="ARBA" id="ARBA00023136"/>
    </source>
</evidence>
<dbReference type="PANTHER" id="PTHR30627">
    <property type="entry name" value="PEPTIDOGLYCAN D,D-TRANSPEPTIDASE"/>
    <property type="match status" value="1"/>
</dbReference>
<dbReference type="FunFam" id="3.40.710.10:FF:000024">
    <property type="entry name" value="Penicillin-binding protein 2"/>
    <property type="match status" value="1"/>
</dbReference>
<evidence type="ECO:0000256" key="9">
    <source>
        <dbReference type="ARBA" id="ARBA00022984"/>
    </source>
</evidence>
<dbReference type="InterPro" id="IPR036138">
    <property type="entry name" value="PBP_dimer_sf"/>
</dbReference>
<feature type="domain" description="Penicillin-binding protein transpeptidase" evidence="14">
    <location>
        <begin position="270"/>
        <end position="591"/>
    </location>
</feature>
<dbReference type="InterPro" id="IPR001460">
    <property type="entry name" value="PCN-bd_Tpept"/>
</dbReference>
<keyword evidence="10 13" id="KW-1133">Transmembrane helix</keyword>
<dbReference type="Pfam" id="PF03717">
    <property type="entry name" value="PBP_dimer"/>
    <property type="match status" value="1"/>
</dbReference>
<evidence type="ECO:0000313" key="16">
    <source>
        <dbReference type="EMBL" id="PIW19417.1"/>
    </source>
</evidence>
<dbReference type="InterPro" id="IPR012338">
    <property type="entry name" value="Beta-lactam/transpept-like"/>
</dbReference>
<evidence type="ECO:0000259" key="15">
    <source>
        <dbReference type="Pfam" id="PF03717"/>
    </source>
</evidence>
<keyword evidence="5" id="KW-0645">Protease</keyword>
<comment type="subcellular location">
    <subcellularLocation>
        <location evidence="2">Cell membrane</location>
    </subcellularLocation>
    <subcellularLocation>
        <location evidence="1">Membrane</location>
        <topology evidence="1">Single-pass membrane protein</topology>
    </subcellularLocation>
</comment>
<evidence type="ECO:0000313" key="17">
    <source>
        <dbReference type="Proteomes" id="UP000231019"/>
    </source>
</evidence>
<keyword evidence="6 13" id="KW-0812">Transmembrane</keyword>
<dbReference type="InterPro" id="IPR005311">
    <property type="entry name" value="PBP_dimer"/>
</dbReference>
<dbReference type="GO" id="GO:0008658">
    <property type="term" value="F:penicillin binding"/>
    <property type="evidence" value="ECO:0007669"/>
    <property type="project" value="InterPro"/>
</dbReference>
<feature type="domain" description="Penicillin-binding protein dimerisation" evidence="15">
    <location>
        <begin position="69"/>
        <end position="232"/>
    </location>
</feature>
<evidence type="ECO:0000256" key="4">
    <source>
        <dbReference type="ARBA" id="ARBA00022519"/>
    </source>
</evidence>
<dbReference type="SUPFAM" id="SSF56519">
    <property type="entry name" value="Penicillin binding protein dimerisation domain"/>
    <property type="match status" value="1"/>
</dbReference>
<evidence type="ECO:0000256" key="5">
    <source>
        <dbReference type="ARBA" id="ARBA00022670"/>
    </source>
</evidence>
<dbReference type="GO" id="GO:0071555">
    <property type="term" value="P:cell wall organization"/>
    <property type="evidence" value="ECO:0007669"/>
    <property type="project" value="UniProtKB-KW"/>
</dbReference>
<evidence type="ECO:0000256" key="7">
    <source>
        <dbReference type="ARBA" id="ARBA00022801"/>
    </source>
</evidence>
<evidence type="ECO:0000256" key="2">
    <source>
        <dbReference type="ARBA" id="ARBA00004236"/>
    </source>
</evidence>
<accession>A0A2M7GB73</accession>
<dbReference type="Pfam" id="PF00905">
    <property type="entry name" value="Transpeptidase"/>
    <property type="match status" value="1"/>
</dbReference>
<dbReference type="EMBL" id="PFFQ01000004">
    <property type="protein sequence ID" value="PIW19417.1"/>
    <property type="molecule type" value="Genomic_DNA"/>
</dbReference>
<name>A0A2M7GB73_9BACT</name>
<protein>
    <submittedName>
        <fullName evidence="16">Penicillin-binding protein 2</fullName>
    </submittedName>
</protein>
<keyword evidence="9" id="KW-0573">Peptidoglycan synthesis</keyword>
<evidence type="ECO:0000256" key="6">
    <source>
        <dbReference type="ARBA" id="ARBA00022692"/>
    </source>
</evidence>
<dbReference type="NCBIfam" id="TIGR03423">
    <property type="entry name" value="pbp2_mrdA"/>
    <property type="match status" value="1"/>
</dbReference>